<keyword evidence="1" id="KW-0812">Transmembrane</keyword>
<keyword evidence="1" id="KW-0472">Membrane</keyword>
<dbReference type="RefSeq" id="WP_211861779.1">
    <property type="nucleotide sequence ID" value="NZ_JAAEDM010000018.1"/>
</dbReference>
<dbReference type="AlphaFoldDB" id="A0A9X9WW77"/>
<protein>
    <submittedName>
        <fullName evidence="2">Uncharacterized protein</fullName>
    </submittedName>
</protein>
<evidence type="ECO:0000256" key="1">
    <source>
        <dbReference type="SAM" id="Phobius"/>
    </source>
</evidence>
<reference evidence="2" key="1">
    <citation type="submission" date="2020-01" db="EMBL/GenBank/DDBJ databases">
        <authorList>
            <person name="Rat A."/>
        </authorList>
    </citation>
    <scope>NUCLEOTIDE SEQUENCE</scope>
    <source>
        <strain evidence="2">LMG 31231</strain>
    </source>
</reference>
<organism evidence="2 3">
    <name type="scientific">Neoroseomonas soli</name>
    <dbReference type="NCBI Taxonomy" id="1081025"/>
    <lineage>
        <taxon>Bacteria</taxon>
        <taxon>Pseudomonadati</taxon>
        <taxon>Pseudomonadota</taxon>
        <taxon>Alphaproteobacteria</taxon>
        <taxon>Acetobacterales</taxon>
        <taxon>Acetobacteraceae</taxon>
        <taxon>Neoroseomonas</taxon>
    </lineage>
</organism>
<keyword evidence="3" id="KW-1185">Reference proteome</keyword>
<keyword evidence="1" id="KW-1133">Transmembrane helix</keyword>
<evidence type="ECO:0000313" key="2">
    <source>
        <dbReference type="EMBL" id="MBR0671406.1"/>
    </source>
</evidence>
<evidence type="ECO:0000313" key="3">
    <source>
        <dbReference type="Proteomes" id="UP001138751"/>
    </source>
</evidence>
<comment type="caution">
    <text evidence="2">The sequence shown here is derived from an EMBL/GenBank/DDBJ whole genome shotgun (WGS) entry which is preliminary data.</text>
</comment>
<feature type="transmembrane region" description="Helical" evidence="1">
    <location>
        <begin position="20"/>
        <end position="39"/>
    </location>
</feature>
<name>A0A9X9WW77_9PROT</name>
<dbReference type="Proteomes" id="UP001138751">
    <property type="component" value="Unassembled WGS sequence"/>
</dbReference>
<reference evidence="2" key="2">
    <citation type="journal article" date="2021" name="Syst. Appl. Microbiol.">
        <title>Roseomonas hellenica sp. nov., isolated from roots of wild-growing Alkanna tinctoria.</title>
        <authorList>
            <person name="Rat A."/>
            <person name="Naranjo H.D."/>
            <person name="Lebbe L."/>
            <person name="Cnockaert M."/>
            <person name="Krigas N."/>
            <person name="Grigoriadou K."/>
            <person name="Maloupa E."/>
            <person name="Willems A."/>
        </authorList>
    </citation>
    <scope>NUCLEOTIDE SEQUENCE</scope>
    <source>
        <strain evidence="2">LMG 31231</strain>
    </source>
</reference>
<sequence>MSSSTSSSEAPATWARFLRLLLLFAAVPAAIAYAFIALVDPWGMLPLSLPLQRETVTTNQRFSYPMLARDQRFDSVVVGTSTSRLLRPAQLNEAFGSHFANLSMNSGTAWEQSQVLALFMRSHAAPRVVMVGLDKEWCESGPLRRLTPRPFPEWMYGDNLWRGYAEIMNPFAAEEAGKQALAMLRLAKPRYGRDGFADFLPRDSRYDPARAARLLVPPPATPAVEAPSFDFPQHALLAERLAALPAATRAVLFFVPYHVSLQPPPGTLDGQRMAACRAAITAIARARPGTALADFMIPSPITREDTHYWDPLHYRVGIADRLARGLAEAAAGRTSPEGDFVLLVPPGAH</sequence>
<accession>A0A9X9WW77</accession>
<proteinExistence type="predicted"/>
<gene>
    <name evidence="2" type="ORF">GXW76_09505</name>
</gene>
<dbReference type="EMBL" id="JAAEDM010000018">
    <property type="protein sequence ID" value="MBR0671406.1"/>
    <property type="molecule type" value="Genomic_DNA"/>
</dbReference>